<name>A0ABM1W3U4_APLCA</name>
<organism evidence="2 3">
    <name type="scientific">Aplysia californica</name>
    <name type="common">California sea hare</name>
    <dbReference type="NCBI Taxonomy" id="6500"/>
    <lineage>
        <taxon>Eukaryota</taxon>
        <taxon>Metazoa</taxon>
        <taxon>Spiralia</taxon>
        <taxon>Lophotrochozoa</taxon>
        <taxon>Mollusca</taxon>
        <taxon>Gastropoda</taxon>
        <taxon>Heterobranchia</taxon>
        <taxon>Euthyneura</taxon>
        <taxon>Tectipleura</taxon>
        <taxon>Aplysiida</taxon>
        <taxon>Aplysioidea</taxon>
        <taxon>Aplysiidae</taxon>
        <taxon>Aplysia</taxon>
    </lineage>
</organism>
<feature type="region of interest" description="Disordered" evidence="1">
    <location>
        <begin position="64"/>
        <end position="148"/>
    </location>
</feature>
<feature type="region of interest" description="Disordered" evidence="1">
    <location>
        <begin position="1"/>
        <end position="30"/>
    </location>
</feature>
<protein>
    <submittedName>
        <fullName evidence="3">Variant surface antigen B-like</fullName>
    </submittedName>
</protein>
<dbReference type="Proteomes" id="UP000694888">
    <property type="component" value="Unplaced"/>
</dbReference>
<sequence length="148" mass="16187">MNWLKEHGEDPLYRQNNPDQDEQRNAIQSCAGGGPTPLSCPLFLDFINDLVGIETLARLAIKISTRSSNGKDSRSGEIFGNGKDSRNEEIFGNGKDSRNGEIFGNGKESRNGEIFGNGKDSRNGEIFGNGKDSRFGRFSTARSLVTGR</sequence>
<accession>A0ABM1W3U4</accession>
<dbReference type="RefSeq" id="XP_035829337.1">
    <property type="nucleotide sequence ID" value="XM_035973444.1"/>
</dbReference>
<evidence type="ECO:0000313" key="3">
    <source>
        <dbReference type="RefSeq" id="XP_035829337.1"/>
    </source>
</evidence>
<feature type="compositionally biased region" description="Basic and acidic residues" evidence="1">
    <location>
        <begin position="83"/>
        <end position="99"/>
    </location>
</feature>
<feature type="compositionally biased region" description="Basic and acidic residues" evidence="1">
    <location>
        <begin position="1"/>
        <end position="12"/>
    </location>
</feature>
<evidence type="ECO:0000256" key="1">
    <source>
        <dbReference type="SAM" id="MobiDB-lite"/>
    </source>
</evidence>
<reference evidence="3" key="1">
    <citation type="submission" date="2025-08" db="UniProtKB">
        <authorList>
            <consortium name="RefSeq"/>
        </authorList>
    </citation>
    <scope>IDENTIFICATION</scope>
</reference>
<keyword evidence="2" id="KW-1185">Reference proteome</keyword>
<dbReference type="GeneID" id="118478927"/>
<gene>
    <name evidence="3" type="primary">LOC118478927</name>
</gene>
<proteinExistence type="predicted"/>
<evidence type="ECO:0000313" key="2">
    <source>
        <dbReference type="Proteomes" id="UP000694888"/>
    </source>
</evidence>